<evidence type="ECO:0000313" key="2">
    <source>
        <dbReference type="EMBL" id="VEU80530.1"/>
    </source>
</evidence>
<dbReference type="Proteomes" id="UP000289841">
    <property type="component" value="Chromosome"/>
</dbReference>
<protein>
    <submittedName>
        <fullName evidence="2">Uncharacterized protein</fullName>
    </submittedName>
</protein>
<dbReference type="STRING" id="1278311.GCA_000428705_00521"/>
<proteinExistence type="predicted"/>
<keyword evidence="1" id="KW-0812">Transmembrane</keyword>
<accession>A0A449BDZ7</accession>
<dbReference type="AlphaFoldDB" id="A0A449BDZ7"/>
<evidence type="ECO:0000256" key="1">
    <source>
        <dbReference type="SAM" id="Phobius"/>
    </source>
</evidence>
<evidence type="ECO:0000313" key="3">
    <source>
        <dbReference type="Proteomes" id="UP000289841"/>
    </source>
</evidence>
<sequence length="105" mass="11953">MSIIGKYIYFILKKLIFINKSAKIQVIKLKKGDRIMKKKIFIVAFLVTLCFFVKYSSNENTVLNAKKIDSNESVLSSTYITDDETHLGIITEKSLLISEKSGKTI</sequence>
<keyword evidence="3" id="KW-1185">Reference proteome</keyword>
<dbReference type="KEGG" id="aaxa:NCTC10138_00906"/>
<name>A0A449BDZ7_HAPAX</name>
<gene>
    <name evidence="2" type="ORF">NCTC10138_00906</name>
</gene>
<reference evidence="2 3" key="1">
    <citation type="submission" date="2019-01" db="EMBL/GenBank/DDBJ databases">
        <authorList>
            <consortium name="Pathogen Informatics"/>
        </authorList>
    </citation>
    <scope>NUCLEOTIDE SEQUENCE [LARGE SCALE GENOMIC DNA]</scope>
    <source>
        <strain evidence="2 3">NCTC10138</strain>
    </source>
</reference>
<dbReference type="EMBL" id="LR215048">
    <property type="protein sequence ID" value="VEU80530.1"/>
    <property type="molecule type" value="Genomic_DNA"/>
</dbReference>
<feature type="transmembrane region" description="Helical" evidence="1">
    <location>
        <begin position="40"/>
        <end position="57"/>
    </location>
</feature>
<keyword evidence="1" id="KW-1133">Transmembrane helix</keyword>
<keyword evidence="1" id="KW-0472">Membrane</keyword>
<organism evidence="2 3">
    <name type="scientific">Haploplasma axanthum</name>
    <name type="common">Acholeplasma axanthum</name>
    <dbReference type="NCBI Taxonomy" id="29552"/>
    <lineage>
        <taxon>Bacteria</taxon>
        <taxon>Bacillati</taxon>
        <taxon>Mycoplasmatota</taxon>
        <taxon>Mollicutes</taxon>
        <taxon>Acholeplasmatales</taxon>
        <taxon>Acholeplasmataceae</taxon>
        <taxon>Haploplasma</taxon>
    </lineage>
</organism>